<keyword evidence="2" id="KW-1185">Reference proteome</keyword>
<reference evidence="1" key="1">
    <citation type="submission" date="2022-10" db="EMBL/GenBank/DDBJ databases">
        <title>Complete Genome of Trichothecium roseum strain YXFP-22015, a Plant Pathogen Isolated from Citrus.</title>
        <authorList>
            <person name="Wang Y."/>
            <person name="Zhu L."/>
        </authorList>
    </citation>
    <scope>NUCLEOTIDE SEQUENCE</scope>
    <source>
        <strain evidence="1">YXFP-22015</strain>
    </source>
</reference>
<sequence>MAYIAPVHKATSIRHAVRMRFLSPDEEDLVVAMANRVEVWRLTDEGLVTLHTKPIFGTISMLQCLQPKGETHDILFIGTDRLTYFNVGWDPDRREMVGFEQKLEDTAEIYMRQSQSQNKCLTDPTGRFMIMHLWEGVINVCRLPTRKGHTTKLEVLAQVRLTELWVRTSVFIHSRDGHPRIAFLYQTKQNGGKAKVAIYRLTSGDKDSEAGKFDPNKDRELDKVIGDPQASMLIPVPLTEEKRYHVRNNEDSSVHLGGLFVVGETLITYIDSLTHNHVSQTVSDPKIYVAWAEYDGTNFLLADDYGRLDLLSIETDGNVVTGIHVTPLSFADGSNQTSRAAQLVYLDDDMLFLCSQHGDSQLLRLHLESQSMELVQNISNNGPILDFSIMDMGNREGDAQAGNAFSSGQARVVAGCGAYQDGTLRSIRSGVGLEDYGLLDEVEDVQGLFTLRSNGSEKDDTICASFLNETRVFCFDASGDIEEVYDFQGLKLDVQTLVAANLSNGNILQITPRDVRVLDSESGISLSTWKAPEEKQITAASANAKWALLAVEGQILVSLNLLDNLAAQERDIEQNSEGTKDQISCLHAGRYPLDIGAIGWWSSGTISIVDLSTLDALHGESLRQSEDSACVPRDIALVQLHPQDDAGPTLLIATEDGNIITFNVAVKGFTVSGRKTVTLGTGPARLHILPRGHGTNSIFATTEQASLIYSAEGRIIYSATTADDATFVTHFDSEAFPNSIVLSTNEHIRLSRVDKERLTHVKPLSVKETVRRVAYSPNTRAFGLGCIKKELVGVEEKVTSSFKLVDEILFEPLGKPFLLEASSGVELVECVIRAELVDSTGQPAERFIVGTSYLADPEVTDGDKARGRILVLSVDQDRQINQIVSHKLKGSCRCLAVLESGHIVAALSKTVIVYDYVEETPATGSLHKLAWQRAISIPVDLDISGNTIGVADLKQSLTLMEFTPSQEGSEPSLAVVAMHQEAAWSTATCGISDDQWLEADAQGNLMVLRRNREAPTKQGQMAMEMTSEMNVGEQINRIRKLNVAPAESAIVHPKAFLGSTEGSLYLYGEIAPEYRDLLLSFQDRLAQHVVGVGNLHFEPWRAFRNEIRDTEAPLRFIDGEFVEWFLDLREEKQEIICQGLGPSVEDMRNYLEELRRMH</sequence>
<name>A0ACC0VC43_9HYPO</name>
<evidence type="ECO:0000313" key="2">
    <source>
        <dbReference type="Proteomes" id="UP001163324"/>
    </source>
</evidence>
<gene>
    <name evidence="1" type="ORF">N3K66_000403</name>
</gene>
<organism evidence="1 2">
    <name type="scientific">Trichothecium roseum</name>
    <dbReference type="NCBI Taxonomy" id="47278"/>
    <lineage>
        <taxon>Eukaryota</taxon>
        <taxon>Fungi</taxon>
        <taxon>Dikarya</taxon>
        <taxon>Ascomycota</taxon>
        <taxon>Pezizomycotina</taxon>
        <taxon>Sordariomycetes</taxon>
        <taxon>Hypocreomycetidae</taxon>
        <taxon>Hypocreales</taxon>
        <taxon>Hypocreales incertae sedis</taxon>
        <taxon>Trichothecium</taxon>
    </lineage>
</organism>
<accession>A0ACC0VC43</accession>
<proteinExistence type="predicted"/>
<evidence type="ECO:0000313" key="1">
    <source>
        <dbReference type="EMBL" id="KAI9903874.1"/>
    </source>
</evidence>
<comment type="caution">
    <text evidence="1">The sequence shown here is derived from an EMBL/GenBank/DDBJ whole genome shotgun (WGS) entry which is preliminary data.</text>
</comment>
<dbReference type="EMBL" id="CM047940">
    <property type="protein sequence ID" value="KAI9903874.1"/>
    <property type="molecule type" value="Genomic_DNA"/>
</dbReference>
<protein>
    <submittedName>
        <fullName evidence="1">Uncharacterized protein</fullName>
    </submittedName>
</protein>
<dbReference type="Proteomes" id="UP001163324">
    <property type="component" value="Chromosome 1"/>
</dbReference>